<dbReference type="Gene3D" id="3.40.50.300">
    <property type="entry name" value="P-loop containing nucleotide triphosphate hydrolases"/>
    <property type="match status" value="1"/>
</dbReference>
<dbReference type="Pfam" id="PF00005">
    <property type="entry name" value="ABC_tran"/>
    <property type="match status" value="1"/>
</dbReference>
<evidence type="ECO:0000313" key="10">
    <source>
        <dbReference type="EMBL" id="RTH99591.1"/>
    </source>
</evidence>
<evidence type="ECO:0000256" key="2">
    <source>
        <dbReference type="ARBA" id="ARBA00005417"/>
    </source>
</evidence>
<dbReference type="Proteomes" id="UP000053099">
    <property type="component" value="Unassembled WGS sequence"/>
</dbReference>
<evidence type="ECO:0000256" key="1">
    <source>
        <dbReference type="ARBA" id="ARBA00004202"/>
    </source>
</evidence>
<name>A0A0N0ZRL6_THESC</name>
<dbReference type="EMBL" id="PEMH01000233">
    <property type="protein sequence ID" value="RTH99591.1"/>
    <property type="molecule type" value="Genomic_DNA"/>
</dbReference>
<keyword evidence="3" id="KW-0813">Transport</keyword>
<evidence type="ECO:0000259" key="8">
    <source>
        <dbReference type="PROSITE" id="PS50893"/>
    </source>
</evidence>
<dbReference type="SMART" id="SM00382">
    <property type="entry name" value="AAA"/>
    <property type="match status" value="1"/>
</dbReference>
<dbReference type="Proteomes" id="UP000288347">
    <property type="component" value="Unassembled WGS sequence"/>
</dbReference>
<dbReference type="RefSeq" id="WP_015715989.1">
    <property type="nucleotide sequence ID" value="NZ_PEMH01000233.1"/>
</dbReference>
<dbReference type="InterPro" id="IPR003439">
    <property type="entry name" value="ABC_transporter-like_ATP-bd"/>
</dbReference>
<gene>
    <name evidence="9" type="ORF">AN926_01710</name>
    <name evidence="10" type="ORF">CSW29_07450</name>
</gene>
<protein>
    <submittedName>
        <fullName evidence="9">ABC transporter ATP-binding protein</fullName>
    </submittedName>
</protein>
<comment type="similarity">
    <text evidence="2">Belongs to the ABC transporter superfamily.</text>
</comment>
<reference evidence="9 11" key="1">
    <citation type="submission" date="2015-09" db="EMBL/GenBank/DDBJ databases">
        <title>Draft genome sequence of Thermus scotoductus strain K1 isolated from a geothermal spring in Nagorno-Karabakh, Armenia.</title>
        <authorList>
            <person name="Saghatelyan A."/>
            <person name="Poghosyan L."/>
            <person name="Panosyan H."/>
            <person name="Birkeland N.-K."/>
        </authorList>
    </citation>
    <scope>NUCLEOTIDE SEQUENCE [LARGE SCALE GENOMIC DNA]</scope>
    <source>
        <strain evidence="9 11">K1</strain>
    </source>
</reference>
<evidence type="ECO:0000256" key="5">
    <source>
        <dbReference type="ARBA" id="ARBA00022741"/>
    </source>
</evidence>
<accession>A0A0N0ZRL6</accession>
<evidence type="ECO:0000313" key="9">
    <source>
        <dbReference type="EMBL" id="KPD32610.1"/>
    </source>
</evidence>
<dbReference type="GO" id="GO:0005524">
    <property type="term" value="F:ATP binding"/>
    <property type="evidence" value="ECO:0007669"/>
    <property type="project" value="UniProtKB-KW"/>
</dbReference>
<keyword evidence="6 9" id="KW-0067">ATP-binding</keyword>
<dbReference type="PRINTS" id="PR01868">
    <property type="entry name" value="ABCEFAMILY"/>
</dbReference>
<dbReference type="GO" id="GO:0016887">
    <property type="term" value="F:ATP hydrolysis activity"/>
    <property type="evidence" value="ECO:0007669"/>
    <property type="project" value="InterPro"/>
</dbReference>
<dbReference type="InterPro" id="IPR050086">
    <property type="entry name" value="MetN_ABC_transporter-like"/>
</dbReference>
<dbReference type="EMBL" id="LJJR01000005">
    <property type="protein sequence ID" value="KPD32610.1"/>
    <property type="molecule type" value="Genomic_DNA"/>
</dbReference>
<dbReference type="InterPro" id="IPR027417">
    <property type="entry name" value="P-loop_NTPase"/>
</dbReference>
<evidence type="ECO:0000256" key="3">
    <source>
        <dbReference type="ARBA" id="ARBA00022448"/>
    </source>
</evidence>
<evidence type="ECO:0000256" key="4">
    <source>
        <dbReference type="ARBA" id="ARBA00022475"/>
    </source>
</evidence>
<evidence type="ECO:0000313" key="11">
    <source>
        <dbReference type="Proteomes" id="UP000053099"/>
    </source>
</evidence>
<evidence type="ECO:0000313" key="12">
    <source>
        <dbReference type="Proteomes" id="UP000288347"/>
    </source>
</evidence>
<keyword evidence="5" id="KW-0547">Nucleotide-binding</keyword>
<dbReference type="PANTHER" id="PTHR43166:SF9">
    <property type="entry name" value="GLUTAMATE_ASPARTATE IMPORT ATP-BINDING PROTEIN GLTL"/>
    <property type="match status" value="1"/>
</dbReference>
<dbReference type="SUPFAM" id="SSF52540">
    <property type="entry name" value="P-loop containing nucleoside triphosphate hydrolases"/>
    <property type="match status" value="1"/>
</dbReference>
<feature type="domain" description="ABC transporter" evidence="8">
    <location>
        <begin position="5"/>
        <end position="220"/>
    </location>
</feature>
<sequence length="226" mass="24696">MSPVLQAQGLVHRYGDFRLEVPHLEVYAGEILAVLGPSGSGKTTLLRLLAGLLSPEEGQVEGGFRAYLPQTPPLLQRSVLENAAFGLWLRGVPRHQARARAFRLLEEVGLEGKARQPAHLLSSGEAVRLALARTLLVEPAVLLLDEPTASLDPANTLKVEALLQEAARGGRGVVLATHDLFQVRRLAHRVVFLFQGQVVEEAPADRFFQSPRDSRSQAFLEGRLLP</sequence>
<reference evidence="10 12" key="2">
    <citation type="journal article" date="2019" name="Extremophiles">
        <title>Biogeography of thermophiles and predominance of Thermus scotoductus in domestic water heaters.</title>
        <authorList>
            <person name="Wilpiszeski R.L."/>
            <person name="Zhang Z."/>
            <person name="House C.H."/>
        </authorList>
    </citation>
    <scope>NUCLEOTIDE SEQUENCE [LARGE SCALE GENOMIC DNA]</scope>
    <source>
        <strain evidence="10 12">16_S16</strain>
    </source>
</reference>
<comment type="subcellular location">
    <subcellularLocation>
        <location evidence="1">Cell membrane</location>
        <topology evidence="1">Peripheral membrane protein</topology>
    </subcellularLocation>
</comment>
<dbReference type="PROSITE" id="PS00211">
    <property type="entry name" value="ABC_TRANSPORTER_1"/>
    <property type="match status" value="1"/>
</dbReference>
<keyword evidence="7" id="KW-0472">Membrane</keyword>
<organism evidence="9 11">
    <name type="scientific">Thermus scotoductus</name>
    <dbReference type="NCBI Taxonomy" id="37636"/>
    <lineage>
        <taxon>Bacteria</taxon>
        <taxon>Thermotogati</taxon>
        <taxon>Deinococcota</taxon>
        <taxon>Deinococci</taxon>
        <taxon>Thermales</taxon>
        <taxon>Thermaceae</taxon>
        <taxon>Thermus</taxon>
    </lineage>
</organism>
<dbReference type="AlphaFoldDB" id="A0A0N0ZRL6"/>
<keyword evidence="4" id="KW-1003">Cell membrane</keyword>
<proteinExistence type="inferred from homology"/>
<dbReference type="PATRIC" id="fig|37636.3.peg.1956"/>
<evidence type="ECO:0000256" key="6">
    <source>
        <dbReference type="ARBA" id="ARBA00022840"/>
    </source>
</evidence>
<comment type="caution">
    <text evidence="9">The sequence shown here is derived from an EMBL/GenBank/DDBJ whole genome shotgun (WGS) entry which is preliminary data.</text>
</comment>
<dbReference type="InterPro" id="IPR017871">
    <property type="entry name" value="ABC_transporter-like_CS"/>
</dbReference>
<dbReference type="PROSITE" id="PS50893">
    <property type="entry name" value="ABC_TRANSPORTER_2"/>
    <property type="match status" value="1"/>
</dbReference>
<evidence type="ECO:0000256" key="7">
    <source>
        <dbReference type="ARBA" id="ARBA00023136"/>
    </source>
</evidence>
<dbReference type="InterPro" id="IPR003593">
    <property type="entry name" value="AAA+_ATPase"/>
</dbReference>
<dbReference type="InterPro" id="IPR013283">
    <property type="entry name" value="RLI1"/>
</dbReference>
<dbReference type="PANTHER" id="PTHR43166">
    <property type="entry name" value="AMINO ACID IMPORT ATP-BINDING PROTEIN"/>
    <property type="match status" value="1"/>
</dbReference>